<dbReference type="PANTHER" id="PTHR32479">
    <property type="entry name" value="GLYCOLATE OXIDASE IRON-SULFUR SUBUNIT"/>
    <property type="match status" value="1"/>
</dbReference>
<feature type="domain" description="4Fe-4S ferredoxin-type" evidence="7">
    <location>
        <begin position="1"/>
        <end position="27"/>
    </location>
</feature>
<proteinExistence type="predicted"/>
<keyword evidence="9" id="KW-1185">Reference proteome</keyword>
<dbReference type="SUPFAM" id="SSF54862">
    <property type="entry name" value="4Fe-4S ferredoxins"/>
    <property type="match status" value="1"/>
</dbReference>
<dbReference type="InterPro" id="IPR017900">
    <property type="entry name" value="4Fe4S_Fe_S_CS"/>
</dbReference>
<keyword evidence="3" id="KW-0677">Repeat</keyword>
<dbReference type="GO" id="GO:0051539">
    <property type="term" value="F:4 iron, 4 sulfur cluster binding"/>
    <property type="evidence" value="ECO:0007669"/>
    <property type="project" value="UniProtKB-UniRule"/>
</dbReference>
<evidence type="ECO:0000256" key="4">
    <source>
        <dbReference type="ARBA" id="ARBA00023004"/>
    </source>
</evidence>
<sequence>MDTGQCVHCGLCLSACPTYQVTGLEAESPRGRIFLLERLQDDPSVLNDNAMRALDDCLDCRACEEVCPAHVGTGHLVEAWRAEAAPLLMERGPEAMKQFRRMTRPMGFFLGSPQGLRWLQRMARVMQKPGIGRWISRLKFVPASAQGLARGLPKQIPHRLSRTVKPRPLSHPRGRAMLFSGCIMDAIYAETNWHTQDLLELGGLEVTVPEQQRCCGALHLHGGDPDQARRWAMENIIAFEQSGAATVVVNAAGCGSTLKEYAELFRGDPNWEPRARRFEEAVEDATAILARLDLPALPSSEDPITLQDPCHLSHGQGIRQEPRQLLMRAGYRIQEMKDSDRCCGSAGIYNLTHPEMAQALLHRKVQDIPAGVQWVAAANPGCLMHMQSGLSDNPRAPEVVHPIDLVWTAYRDAGQIGGTS</sequence>
<gene>
    <name evidence="8" type="ORF">HIJ39_16130</name>
</gene>
<evidence type="ECO:0000256" key="5">
    <source>
        <dbReference type="ARBA" id="ARBA00023014"/>
    </source>
</evidence>
<dbReference type="AlphaFoldDB" id="A0A7Y0L5V1"/>
<evidence type="ECO:0000313" key="9">
    <source>
        <dbReference type="Proteomes" id="UP000533476"/>
    </source>
</evidence>
<evidence type="ECO:0000256" key="2">
    <source>
        <dbReference type="ARBA" id="ARBA00022723"/>
    </source>
</evidence>
<dbReference type="GO" id="GO:0046872">
    <property type="term" value="F:metal ion binding"/>
    <property type="evidence" value="ECO:0007669"/>
    <property type="project" value="UniProtKB-UniRule"/>
</dbReference>
<comment type="caution">
    <text evidence="8">The sequence shown here is derived from an EMBL/GenBank/DDBJ whole genome shotgun (WGS) entry which is preliminary data.</text>
</comment>
<comment type="function">
    <text evidence="6">Component of a complex that catalyzes the oxidation of glycolate to glyoxylate.</text>
</comment>
<evidence type="ECO:0000313" key="8">
    <source>
        <dbReference type="EMBL" id="NMP23864.1"/>
    </source>
</evidence>
<dbReference type="Pfam" id="PF02754">
    <property type="entry name" value="CCG"/>
    <property type="match status" value="2"/>
</dbReference>
<reference evidence="8 9" key="1">
    <citation type="submission" date="2020-04" db="EMBL/GenBank/DDBJ databases">
        <authorList>
            <person name="Zhang R."/>
            <person name="Schippers A."/>
        </authorList>
    </citation>
    <scope>NUCLEOTIDE SEQUENCE [LARGE SCALE GENOMIC DNA]</scope>
    <source>
        <strain evidence="8 9">DSM 109850</strain>
    </source>
</reference>
<keyword evidence="5 6" id="KW-0411">Iron-sulfur</keyword>
<dbReference type="Pfam" id="PF13183">
    <property type="entry name" value="Fer4_8"/>
    <property type="match status" value="1"/>
</dbReference>
<dbReference type="GO" id="GO:0019154">
    <property type="term" value="F:glycolate dehydrogenase activity"/>
    <property type="evidence" value="ECO:0007669"/>
    <property type="project" value="UniProtKB-EC"/>
</dbReference>
<dbReference type="PROSITE" id="PS00198">
    <property type="entry name" value="4FE4S_FER_1"/>
    <property type="match status" value="2"/>
</dbReference>
<comment type="catalytic activity">
    <reaction evidence="6">
        <text>(R)-lactate + A = pyruvate + AH2</text>
        <dbReference type="Rhea" id="RHEA:15089"/>
        <dbReference type="ChEBI" id="CHEBI:13193"/>
        <dbReference type="ChEBI" id="CHEBI:15361"/>
        <dbReference type="ChEBI" id="CHEBI:16004"/>
        <dbReference type="ChEBI" id="CHEBI:17499"/>
    </reaction>
</comment>
<comment type="catalytic activity">
    <reaction evidence="6">
        <text>glycolate + A = glyoxylate + AH2</text>
        <dbReference type="Rhea" id="RHEA:21264"/>
        <dbReference type="ChEBI" id="CHEBI:13193"/>
        <dbReference type="ChEBI" id="CHEBI:17499"/>
        <dbReference type="ChEBI" id="CHEBI:29805"/>
        <dbReference type="ChEBI" id="CHEBI:36655"/>
        <dbReference type="EC" id="1.1.99.14"/>
    </reaction>
</comment>
<dbReference type="PROSITE" id="PS51379">
    <property type="entry name" value="4FE4S_FER_2"/>
    <property type="match status" value="2"/>
</dbReference>
<keyword evidence="6" id="KW-0249">Electron transport</keyword>
<name>A0A7Y0L5V1_9FIRM</name>
<keyword evidence="2 6" id="KW-0479">Metal-binding</keyword>
<accession>A0A7Y0L5V1</accession>
<dbReference type="InterPro" id="IPR017896">
    <property type="entry name" value="4Fe4S_Fe-S-bd"/>
</dbReference>
<dbReference type="InterPro" id="IPR009051">
    <property type="entry name" value="Helical_ferredxn"/>
</dbReference>
<keyword evidence="1 6" id="KW-0004">4Fe-4S</keyword>
<organism evidence="8 9">
    <name type="scientific">Sulfobacillus harzensis</name>
    <dbReference type="NCBI Taxonomy" id="2729629"/>
    <lineage>
        <taxon>Bacteria</taxon>
        <taxon>Bacillati</taxon>
        <taxon>Bacillota</taxon>
        <taxon>Clostridia</taxon>
        <taxon>Eubacteriales</taxon>
        <taxon>Clostridiales Family XVII. Incertae Sedis</taxon>
        <taxon>Sulfobacillus</taxon>
    </lineage>
</organism>
<dbReference type="Gene3D" id="1.10.1060.10">
    <property type="entry name" value="Alpha-helical ferredoxin"/>
    <property type="match status" value="1"/>
</dbReference>
<evidence type="ECO:0000256" key="6">
    <source>
        <dbReference type="PIRNR" id="PIRNR000139"/>
    </source>
</evidence>
<evidence type="ECO:0000256" key="3">
    <source>
        <dbReference type="ARBA" id="ARBA00022737"/>
    </source>
</evidence>
<dbReference type="PIRSF" id="PIRSF000139">
    <property type="entry name" value="Glc_ox_4Fe-4S"/>
    <property type="match status" value="1"/>
</dbReference>
<dbReference type="PANTHER" id="PTHR32479:SF17">
    <property type="entry name" value="GLYCOLATE OXIDASE IRON-SULFUR SUBUNIT"/>
    <property type="match status" value="1"/>
</dbReference>
<dbReference type="EMBL" id="JABBVZ010000070">
    <property type="protein sequence ID" value="NMP23864.1"/>
    <property type="molecule type" value="Genomic_DNA"/>
</dbReference>
<evidence type="ECO:0000256" key="1">
    <source>
        <dbReference type="ARBA" id="ARBA00022485"/>
    </source>
</evidence>
<feature type="domain" description="4Fe-4S ferredoxin-type" evidence="7">
    <location>
        <begin position="48"/>
        <end position="79"/>
    </location>
</feature>
<dbReference type="InterPro" id="IPR004017">
    <property type="entry name" value="Cys_rich_dom"/>
</dbReference>
<keyword evidence="6" id="KW-0813">Transport</keyword>
<dbReference type="Proteomes" id="UP000533476">
    <property type="component" value="Unassembled WGS sequence"/>
</dbReference>
<evidence type="ECO:0000259" key="7">
    <source>
        <dbReference type="PROSITE" id="PS51379"/>
    </source>
</evidence>
<keyword evidence="4 6" id="KW-0408">Iron</keyword>
<dbReference type="InterPro" id="IPR012257">
    <property type="entry name" value="Glc_ox_4Fe-4S"/>
</dbReference>
<comment type="cofactor">
    <cofactor evidence="6">
        <name>[4Fe-4S] cluster</name>
        <dbReference type="ChEBI" id="CHEBI:49883"/>
    </cofactor>
    <text evidence="6">Binds 2 [4Fe-4S] clusters.</text>
</comment>
<dbReference type="EC" id="1.1.99.14" evidence="6"/>
<protein>
    <recommendedName>
        <fullName evidence="6">Glycolate oxidase iron-sulfur subunit</fullName>
        <ecNumber evidence="6">1.1.99.14</ecNumber>
    </recommendedName>
</protein>